<evidence type="ECO:0000313" key="2">
    <source>
        <dbReference type="Proteomes" id="UP000606044"/>
    </source>
</evidence>
<keyword evidence="2" id="KW-1185">Reference proteome</keyword>
<dbReference type="EMBL" id="BMCT01000006">
    <property type="protein sequence ID" value="GGF74608.1"/>
    <property type="molecule type" value="Genomic_DNA"/>
</dbReference>
<dbReference type="Gene3D" id="3.30.420.10">
    <property type="entry name" value="Ribonuclease H-like superfamily/Ribonuclease H"/>
    <property type="match status" value="1"/>
</dbReference>
<dbReference type="RefSeq" id="WP_188581526.1">
    <property type="nucleotide sequence ID" value="NZ_BMCT01000006.1"/>
</dbReference>
<dbReference type="InterPro" id="IPR036397">
    <property type="entry name" value="RNaseH_sf"/>
</dbReference>
<comment type="caution">
    <text evidence="1">The sequence shown here is derived from an EMBL/GenBank/DDBJ whole genome shotgun (WGS) entry which is preliminary data.</text>
</comment>
<sequence length="176" mass="19221">MSENTKLTWPVKAIDFEASSLEDGSYPIEVGIAVWLDENAPVAVWSTLIRPTDDWRRFGHWSLASRRVHGITMSELADGMSALEVAKFLNEKLGGGIVWCDGGPYDVHWQRALFGAASIKPNFALGNWAGLLRTLPERCRERALAALEEAPPRHRAGADAEQLIKALAVGLAEAAS</sequence>
<dbReference type="AlphaFoldDB" id="A0A917C6L2"/>
<organism evidence="1 2">
    <name type="scientific">Azorhizobium oxalatiphilum</name>
    <dbReference type="NCBI Taxonomy" id="980631"/>
    <lineage>
        <taxon>Bacteria</taxon>
        <taxon>Pseudomonadati</taxon>
        <taxon>Pseudomonadota</taxon>
        <taxon>Alphaproteobacteria</taxon>
        <taxon>Hyphomicrobiales</taxon>
        <taxon>Xanthobacteraceae</taxon>
        <taxon>Azorhizobium</taxon>
    </lineage>
</organism>
<reference evidence="1" key="1">
    <citation type="journal article" date="2014" name="Int. J. Syst. Evol. Microbiol.">
        <title>Complete genome sequence of Corynebacterium casei LMG S-19264T (=DSM 44701T), isolated from a smear-ripened cheese.</title>
        <authorList>
            <consortium name="US DOE Joint Genome Institute (JGI-PGF)"/>
            <person name="Walter F."/>
            <person name="Albersmeier A."/>
            <person name="Kalinowski J."/>
            <person name="Ruckert C."/>
        </authorList>
    </citation>
    <scope>NUCLEOTIDE SEQUENCE</scope>
    <source>
        <strain evidence="1">CCM 7897</strain>
    </source>
</reference>
<evidence type="ECO:0008006" key="3">
    <source>
        <dbReference type="Google" id="ProtNLM"/>
    </source>
</evidence>
<dbReference type="SUPFAM" id="SSF53098">
    <property type="entry name" value="Ribonuclease H-like"/>
    <property type="match status" value="1"/>
</dbReference>
<reference evidence="1" key="2">
    <citation type="submission" date="2020-09" db="EMBL/GenBank/DDBJ databases">
        <authorList>
            <person name="Sun Q."/>
            <person name="Sedlacek I."/>
        </authorList>
    </citation>
    <scope>NUCLEOTIDE SEQUENCE</scope>
    <source>
        <strain evidence="1">CCM 7897</strain>
    </source>
</reference>
<proteinExistence type="predicted"/>
<accession>A0A917C6L2</accession>
<name>A0A917C6L2_9HYPH</name>
<gene>
    <name evidence="1" type="ORF">GCM10007301_38090</name>
</gene>
<dbReference type="InterPro" id="IPR012337">
    <property type="entry name" value="RNaseH-like_sf"/>
</dbReference>
<evidence type="ECO:0000313" key="1">
    <source>
        <dbReference type="EMBL" id="GGF74608.1"/>
    </source>
</evidence>
<dbReference type="Proteomes" id="UP000606044">
    <property type="component" value="Unassembled WGS sequence"/>
</dbReference>
<protein>
    <recommendedName>
        <fullName evidence="3">Exonuclease</fullName>
    </recommendedName>
</protein>
<dbReference type="GO" id="GO:0003676">
    <property type="term" value="F:nucleic acid binding"/>
    <property type="evidence" value="ECO:0007669"/>
    <property type="project" value="InterPro"/>
</dbReference>